<accession>A0AA51BSE9</accession>
<proteinExistence type="predicted"/>
<sequence>MLKFKRHSLKFEMSATFKFQNFQKFHAQFDREAFKGLVAMSTAAGVPREPATIKAEAQALLIHEVNKMAFFIGPKEGGMLMGERAKMTPVDLSGESNKDLKKKLGASAFAAILNVAMTQGSLNEDRYYFFVWSDGSDKYYSALPGLSAHGNRGKLSKALADDISEQLASGIDTPQSSFMEQRAFKLSKETRPFCHPNGHFSSGFERGDKEKDYPGLRLFLKDMDLIFEGFQALSSVEGKEAKKNWKWLKAAELKFFKKASEAVQTATTSSTEDPFA</sequence>
<protein>
    <submittedName>
        <fullName evidence="1">Uncharacterized protein</fullName>
    </submittedName>
</protein>
<dbReference type="EMBL" id="OQ999737">
    <property type="protein sequence ID" value="WMI40159.1"/>
    <property type="molecule type" value="Genomic_RNA"/>
</dbReference>
<reference evidence="1" key="2">
    <citation type="submission" date="2023-05" db="EMBL/GenBank/DDBJ databases">
        <authorList>
            <person name="Li W."/>
        </authorList>
    </citation>
    <scope>NUCLEOTIDE SEQUENCE</scope>
    <source>
        <strain evidence="1">RcBYV-1084-1</strain>
    </source>
</reference>
<reference evidence="1" key="1">
    <citation type="journal article" date="2023" name="Microbiol. Spectr.">
        <title>Extreme Diversity of Mycoviruses Present in Single Strains of Rhizoctonia cerealis, the Pathogen of Wheat Sharp Eyespot.</title>
        <authorList>
            <person name="Li W."/>
            <person name="Sun H."/>
            <person name="Cao S."/>
            <person name="Zhang A."/>
            <person name="Zhang H."/>
            <person name="Shu Y."/>
            <person name="Chen H."/>
        </authorList>
    </citation>
    <scope>NUCLEOTIDE SEQUENCE</scope>
    <source>
        <strain evidence="1">RcBYV-1084-1</strain>
    </source>
</reference>
<organism evidence="1">
    <name type="scientific">Rhizoctonia cerealis bunyavirus</name>
    <dbReference type="NCBI Taxonomy" id="3068840"/>
    <lineage>
        <taxon>Viruses</taxon>
        <taxon>Riboviria</taxon>
        <taxon>Orthornavirae</taxon>
        <taxon>Negarnaviricota</taxon>
        <taxon>Polyploviricotina</taxon>
        <taxon>Ellioviricetes</taxon>
        <taxon>Bunyavirales</taxon>
    </lineage>
</organism>
<evidence type="ECO:0000313" key="1">
    <source>
        <dbReference type="EMBL" id="WMI40159.1"/>
    </source>
</evidence>
<name>A0AA51BSE9_9VIRU</name>